<keyword evidence="2" id="KW-0812">Transmembrane</keyword>
<feature type="compositionally biased region" description="Basic residues" evidence="1">
    <location>
        <begin position="104"/>
        <end position="118"/>
    </location>
</feature>
<dbReference type="eggNOG" id="COG0810">
    <property type="taxonomic scope" value="Bacteria"/>
</dbReference>
<reference evidence="3 4" key="1">
    <citation type="journal article" date="2011" name="Stand. Genomic Sci.">
        <title>Complete genome sequence of Nitratifractor salsuginis type strain (E9I37-1).</title>
        <authorList>
            <person name="Anderson I."/>
            <person name="Sikorski J."/>
            <person name="Zeytun A."/>
            <person name="Nolan M."/>
            <person name="Lapidus A."/>
            <person name="Lucas S."/>
            <person name="Hammon N."/>
            <person name="Deshpande S."/>
            <person name="Cheng J.F."/>
            <person name="Tapia R."/>
            <person name="Han C."/>
            <person name="Goodwin L."/>
            <person name="Pitluck S."/>
            <person name="Liolios K."/>
            <person name="Pagani I."/>
            <person name="Ivanova N."/>
            <person name="Huntemann M."/>
            <person name="Mavromatis K."/>
            <person name="Ovchinikova G."/>
            <person name="Pati A."/>
            <person name="Chen A."/>
            <person name="Palaniappan K."/>
            <person name="Land M."/>
            <person name="Hauser L."/>
            <person name="Brambilla E.M."/>
            <person name="Ngatchou-Djao O.D."/>
            <person name="Rohde M."/>
            <person name="Tindall B.J."/>
            <person name="Goker M."/>
            <person name="Detter J.C."/>
            <person name="Woyke T."/>
            <person name="Bristow J."/>
            <person name="Eisen J.A."/>
            <person name="Markowitz V."/>
            <person name="Hugenholtz P."/>
            <person name="Klenk H.P."/>
            <person name="Kyrpides N.C."/>
        </authorList>
    </citation>
    <scope>NUCLEOTIDE SEQUENCE [LARGE SCALE GENOMIC DNA]</scope>
    <source>
        <strain evidence="4">DSM 16511 / JCM 12458 / E9I37-1</strain>
    </source>
</reference>
<feature type="compositionally biased region" description="Basic and acidic residues" evidence="1">
    <location>
        <begin position="92"/>
        <end position="103"/>
    </location>
</feature>
<protein>
    <recommendedName>
        <fullName evidence="5">TonB C-terminal domain-containing protein</fullName>
    </recommendedName>
</protein>
<keyword evidence="4" id="KW-1185">Reference proteome</keyword>
<dbReference type="Pfam" id="PF13103">
    <property type="entry name" value="TonB_2"/>
    <property type="match status" value="1"/>
</dbReference>
<reference evidence="4" key="2">
    <citation type="submission" date="2011-01" db="EMBL/GenBank/DDBJ databases">
        <title>The complete genome of Nitratifractor salsuginis DSM 16511.</title>
        <authorList>
            <consortium name="US DOE Joint Genome Institute (JGI-PGF)"/>
            <person name="Lucas S."/>
            <person name="Copeland A."/>
            <person name="Lapidus A."/>
            <person name="Bruce D."/>
            <person name="Goodwin L."/>
            <person name="Pitluck S."/>
            <person name="Kyrpides N."/>
            <person name="Mavromatis K."/>
            <person name="Ivanova N."/>
            <person name="Mikhailova N."/>
            <person name="Zeytun A."/>
            <person name="Detter J.C."/>
            <person name="Tapia R."/>
            <person name="Han C."/>
            <person name="Land M."/>
            <person name="Hauser L."/>
            <person name="Markowitz V."/>
            <person name="Cheng J.-F."/>
            <person name="Hugenholtz P."/>
            <person name="Woyke T."/>
            <person name="Wu D."/>
            <person name="Tindall B."/>
            <person name="Schuetze A."/>
            <person name="Brambilla E."/>
            <person name="Klenk H.-P."/>
            <person name="Eisen J.A."/>
        </authorList>
    </citation>
    <scope>NUCLEOTIDE SEQUENCE [LARGE SCALE GENOMIC DNA]</scope>
    <source>
        <strain evidence="4">DSM 16511 / JCM 12458 / E9I37-1</strain>
    </source>
</reference>
<dbReference type="OrthoDB" id="5372757at2"/>
<accession>E6X0D2</accession>
<dbReference type="KEGG" id="nsa:Nitsa_0451"/>
<evidence type="ECO:0000256" key="2">
    <source>
        <dbReference type="SAM" id="Phobius"/>
    </source>
</evidence>
<dbReference type="EMBL" id="CP002452">
    <property type="protein sequence ID" value="ADV45721.1"/>
    <property type="molecule type" value="Genomic_DNA"/>
</dbReference>
<feature type="compositionally biased region" description="Basic residues" evidence="1">
    <location>
        <begin position="62"/>
        <end position="91"/>
    </location>
</feature>
<keyword evidence="2" id="KW-1133">Transmembrane helix</keyword>
<name>E6X0D2_NITSE</name>
<evidence type="ECO:0000313" key="3">
    <source>
        <dbReference type="EMBL" id="ADV45721.1"/>
    </source>
</evidence>
<feature type="transmembrane region" description="Helical" evidence="2">
    <location>
        <begin position="6"/>
        <end position="27"/>
    </location>
</feature>
<sequence length="230" mass="25673">MMREKITAGVAAVAIYLALILLLLYYFGYHHSSKSTHFVTKNRAGITVSLAGVPSPQAAPKSHPKTTRKKRVTKPRKAEKHQKALKTKKAHKAPEAKKPDARRLFSHVKKPHPKKRVQKQSSGAAGSKKTGEHTLKKSQGSSGVENAYLAKVERLLKGWPAQANFAGEEIDIRLTIYPDGRFDYRILKLSANPDFNHELINYLKQLQGIGFGPHSHGKPYDIEVKFIAHD</sequence>
<dbReference type="HOGENOM" id="CLU_1053470_0_0_7"/>
<evidence type="ECO:0000256" key="1">
    <source>
        <dbReference type="SAM" id="MobiDB-lite"/>
    </source>
</evidence>
<organism evidence="3 4">
    <name type="scientific">Nitratifractor salsuginis (strain DSM 16511 / JCM 12458 / E9I37-1)</name>
    <dbReference type="NCBI Taxonomy" id="749222"/>
    <lineage>
        <taxon>Bacteria</taxon>
        <taxon>Pseudomonadati</taxon>
        <taxon>Campylobacterota</taxon>
        <taxon>Epsilonproteobacteria</taxon>
        <taxon>Campylobacterales</taxon>
        <taxon>Sulfurovaceae</taxon>
        <taxon>Nitratifractor</taxon>
    </lineage>
</organism>
<gene>
    <name evidence="3" type="ordered locus">Nitsa_0451</name>
</gene>
<dbReference type="Proteomes" id="UP000008633">
    <property type="component" value="Chromosome"/>
</dbReference>
<evidence type="ECO:0008006" key="5">
    <source>
        <dbReference type="Google" id="ProtNLM"/>
    </source>
</evidence>
<dbReference type="AlphaFoldDB" id="E6X0D2"/>
<proteinExistence type="predicted"/>
<evidence type="ECO:0000313" key="4">
    <source>
        <dbReference type="Proteomes" id="UP000008633"/>
    </source>
</evidence>
<feature type="region of interest" description="Disordered" evidence="1">
    <location>
        <begin position="50"/>
        <end position="143"/>
    </location>
</feature>
<dbReference type="RefSeq" id="WP_013553417.1">
    <property type="nucleotide sequence ID" value="NC_014935.1"/>
</dbReference>
<dbReference type="STRING" id="749222.Nitsa_0451"/>
<keyword evidence="2" id="KW-0472">Membrane</keyword>